<keyword evidence="1" id="KW-1185">Reference proteome</keyword>
<proteinExistence type="predicted"/>
<organism evidence="1 2">
    <name type="scientific">Nicotiana tabacum</name>
    <name type="common">Common tobacco</name>
    <dbReference type="NCBI Taxonomy" id="4097"/>
    <lineage>
        <taxon>Eukaryota</taxon>
        <taxon>Viridiplantae</taxon>
        <taxon>Streptophyta</taxon>
        <taxon>Embryophyta</taxon>
        <taxon>Tracheophyta</taxon>
        <taxon>Spermatophyta</taxon>
        <taxon>Magnoliopsida</taxon>
        <taxon>eudicotyledons</taxon>
        <taxon>Gunneridae</taxon>
        <taxon>Pentapetalae</taxon>
        <taxon>asterids</taxon>
        <taxon>lamiids</taxon>
        <taxon>Solanales</taxon>
        <taxon>Solanaceae</taxon>
        <taxon>Nicotianoideae</taxon>
        <taxon>Nicotianeae</taxon>
        <taxon>Nicotiana</taxon>
    </lineage>
</organism>
<protein>
    <submittedName>
        <fullName evidence="2">Secreted RxLR effector protein 78-like</fullName>
    </submittedName>
</protein>
<gene>
    <name evidence="2" type="primary">LOC142170314</name>
</gene>
<reference evidence="2" key="2">
    <citation type="submission" date="2025-08" db="UniProtKB">
        <authorList>
            <consortium name="RefSeq"/>
        </authorList>
    </citation>
    <scope>IDENTIFICATION</scope>
    <source>
        <tissue evidence="2">Leaf</tissue>
    </source>
</reference>
<sequence length="119" mass="13679">MKEAYDSVEWGYLEQVLTHLQLPGGFVKWIISCVTTVSYSITINGQPTKPFQAKKGLKQGDSLSPYLFVLVMEYFTRLLKTLKKDPNFNYHPKCSKLNIVQLSFADDRLLFCRGYAISF</sequence>
<dbReference type="RefSeq" id="XP_075088296.1">
    <property type="nucleotide sequence ID" value="XM_075232195.1"/>
</dbReference>
<reference evidence="1" key="1">
    <citation type="journal article" date="2014" name="Nat. Commun.">
        <title>The tobacco genome sequence and its comparison with those of tomato and potato.</title>
        <authorList>
            <person name="Sierro N."/>
            <person name="Battey J.N."/>
            <person name="Ouadi S."/>
            <person name="Bakaher N."/>
            <person name="Bovet L."/>
            <person name="Willig A."/>
            <person name="Goepfert S."/>
            <person name="Peitsch M.C."/>
            <person name="Ivanov N.V."/>
        </authorList>
    </citation>
    <scope>NUCLEOTIDE SEQUENCE [LARGE SCALE GENOMIC DNA]</scope>
</reference>
<dbReference type="Proteomes" id="UP000790787">
    <property type="component" value="Chromosome 16"/>
</dbReference>
<name>A0AC58STI4_TOBAC</name>
<evidence type="ECO:0000313" key="2">
    <source>
        <dbReference type="RefSeq" id="XP_075088296.1"/>
    </source>
</evidence>
<accession>A0AC58STI4</accession>
<evidence type="ECO:0000313" key="1">
    <source>
        <dbReference type="Proteomes" id="UP000790787"/>
    </source>
</evidence>